<proteinExistence type="inferred from homology"/>
<dbReference type="InterPro" id="IPR000073">
    <property type="entry name" value="AB_hydrolase_1"/>
</dbReference>
<evidence type="ECO:0000256" key="1">
    <source>
        <dbReference type="ARBA" id="ARBA00010088"/>
    </source>
</evidence>
<accession>A0A0C9W5L6</accession>
<dbReference type="GO" id="GO:0008233">
    <property type="term" value="F:peptidase activity"/>
    <property type="evidence" value="ECO:0007669"/>
    <property type="project" value="InterPro"/>
</dbReference>
<keyword evidence="2" id="KW-0378">Hydrolase</keyword>
<sequence length="456" mass="52024">MTSTPRAARVTELEAYTLKGSIKVIDRFFEVPLDYSKPEGDQIRVFVRNLVPLDEVKEGKEERDLPYFLYLQGGPGFEVDLFGSLDLANIVHKKGYQTLWLDQRGTGLSSPISADVFKGKSDEEIAQYLKHFRADNIVRDCEAIRNHLLGKKDDPKDRKWTIMGQSFGGFCSTTYLSFYGEGLKEVFMTGGLPPLVDRPDDVYKALIKKVKERNVVYYAKYAQDVQRVRRILDHLENNDVLLPNGGRLSVSRWLQLGITFGMHGGIDLVHQLVLRANTDLDVFGSLSYGLLSNVQAKQDFDTNPIYAILHEPLYCQGHAANWSAQRMLEAHEEFHWNVVKNSQDTPIYFTGEMIFPDMFDDYHNLRPLKGAATILANDESWGKLYDLEKLAQNTVKVNAATYYDDMYVDFGFAQQTAGKIANTEQLITNQSYHNGIRKNGEEIMKTLFNLSKRERD</sequence>
<dbReference type="InterPro" id="IPR002410">
    <property type="entry name" value="Peptidase_S33"/>
</dbReference>
<dbReference type="OrthoDB" id="1898734at2759"/>
<dbReference type="InterPro" id="IPR029058">
    <property type="entry name" value="AB_hydrolase_fold"/>
</dbReference>
<evidence type="ECO:0000313" key="4">
    <source>
        <dbReference type="EMBL" id="KIJ62023.1"/>
    </source>
</evidence>
<dbReference type="Proteomes" id="UP000053820">
    <property type="component" value="Unassembled WGS sequence"/>
</dbReference>
<dbReference type="AlphaFoldDB" id="A0A0C9W5L6"/>
<comment type="similarity">
    <text evidence="1">Belongs to the peptidase S33 family.</text>
</comment>
<name>A0A0C9W5L6_9AGAM</name>
<dbReference type="EMBL" id="KN839858">
    <property type="protein sequence ID" value="KIJ62023.1"/>
    <property type="molecule type" value="Genomic_DNA"/>
</dbReference>
<organism evidence="4 5">
    <name type="scientific">Hydnomerulius pinastri MD-312</name>
    <dbReference type="NCBI Taxonomy" id="994086"/>
    <lineage>
        <taxon>Eukaryota</taxon>
        <taxon>Fungi</taxon>
        <taxon>Dikarya</taxon>
        <taxon>Basidiomycota</taxon>
        <taxon>Agaricomycotina</taxon>
        <taxon>Agaricomycetes</taxon>
        <taxon>Agaricomycetidae</taxon>
        <taxon>Boletales</taxon>
        <taxon>Boletales incertae sedis</taxon>
        <taxon>Leucogyrophana</taxon>
    </lineage>
</organism>
<dbReference type="SUPFAM" id="SSF53474">
    <property type="entry name" value="alpha/beta-Hydrolases"/>
    <property type="match status" value="1"/>
</dbReference>
<evidence type="ECO:0000259" key="3">
    <source>
        <dbReference type="Pfam" id="PF00561"/>
    </source>
</evidence>
<dbReference type="PANTHER" id="PTHR43248:SF2">
    <property type="entry name" value="PROLYL AMINOPEPTIDASE"/>
    <property type="match status" value="1"/>
</dbReference>
<dbReference type="GO" id="GO:0006508">
    <property type="term" value="P:proteolysis"/>
    <property type="evidence" value="ECO:0007669"/>
    <property type="project" value="InterPro"/>
</dbReference>
<feature type="domain" description="AB hydrolase-1" evidence="3">
    <location>
        <begin position="68"/>
        <end position="209"/>
    </location>
</feature>
<dbReference type="Gene3D" id="3.40.50.1820">
    <property type="entry name" value="alpha/beta hydrolase"/>
    <property type="match status" value="1"/>
</dbReference>
<gene>
    <name evidence="4" type="ORF">HYDPIDRAFT_30842</name>
</gene>
<dbReference type="PRINTS" id="PR00793">
    <property type="entry name" value="PROAMNOPTASE"/>
</dbReference>
<evidence type="ECO:0000313" key="5">
    <source>
        <dbReference type="Proteomes" id="UP000053820"/>
    </source>
</evidence>
<reference evidence="4 5" key="1">
    <citation type="submission" date="2014-04" db="EMBL/GenBank/DDBJ databases">
        <title>Evolutionary Origins and Diversification of the Mycorrhizal Mutualists.</title>
        <authorList>
            <consortium name="DOE Joint Genome Institute"/>
            <consortium name="Mycorrhizal Genomics Consortium"/>
            <person name="Kohler A."/>
            <person name="Kuo A."/>
            <person name="Nagy L.G."/>
            <person name="Floudas D."/>
            <person name="Copeland A."/>
            <person name="Barry K.W."/>
            <person name="Cichocki N."/>
            <person name="Veneault-Fourrey C."/>
            <person name="LaButti K."/>
            <person name="Lindquist E.A."/>
            <person name="Lipzen A."/>
            <person name="Lundell T."/>
            <person name="Morin E."/>
            <person name="Murat C."/>
            <person name="Riley R."/>
            <person name="Ohm R."/>
            <person name="Sun H."/>
            <person name="Tunlid A."/>
            <person name="Henrissat B."/>
            <person name="Grigoriev I.V."/>
            <person name="Hibbett D.S."/>
            <person name="Martin F."/>
        </authorList>
    </citation>
    <scope>NUCLEOTIDE SEQUENCE [LARGE SCALE GENOMIC DNA]</scope>
    <source>
        <strain evidence="4 5">MD-312</strain>
    </source>
</reference>
<evidence type="ECO:0000256" key="2">
    <source>
        <dbReference type="ARBA" id="ARBA00022801"/>
    </source>
</evidence>
<dbReference type="InterPro" id="IPR051601">
    <property type="entry name" value="Serine_prot/Carboxylest_S33"/>
</dbReference>
<keyword evidence="5" id="KW-1185">Reference proteome</keyword>
<dbReference type="Pfam" id="PF00561">
    <property type="entry name" value="Abhydrolase_1"/>
    <property type="match status" value="1"/>
</dbReference>
<dbReference type="PANTHER" id="PTHR43248">
    <property type="entry name" value="2-SUCCINYL-6-HYDROXY-2,4-CYCLOHEXADIENE-1-CARBOXYLATE SYNTHASE"/>
    <property type="match status" value="1"/>
</dbReference>
<protein>
    <submittedName>
        <fullName evidence="4">Unplaced genomic scaffold scaffold_24, whole genome shotgun sequence</fullName>
    </submittedName>
</protein>
<dbReference type="HOGENOM" id="CLU_024518_2_1_1"/>